<dbReference type="STRING" id="82996.ADP72_18290"/>
<feature type="signal peptide" evidence="1">
    <location>
        <begin position="1"/>
        <end position="20"/>
    </location>
</feature>
<proteinExistence type="predicted"/>
<sequence>MTMKAFLALFIGLFSLPLMAAESHVCQSQAYDYASIGKLRLSDDTVFTCRDVGRVTIPDLAKRGWKVIHVAQQTEYTGDTDSDNEVIKMYQEIVVYKE</sequence>
<dbReference type="Proteomes" id="UP000248897">
    <property type="component" value="Chromosome 1"/>
</dbReference>
<reference evidence="2 3" key="1">
    <citation type="submission" date="2018-06" db="EMBL/GenBank/DDBJ databases">
        <authorList>
            <consortium name="Pathogen Informatics"/>
            <person name="Doyle S."/>
        </authorList>
    </citation>
    <scope>NUCLEOTIDE SEQUENCE [LARGE SCALE GENOMIC DNA]</scope>
    <source>
        <strain evidence="2 3">NCTC12961</strain>
    </source>
</reference>
<evidence type="ECO:0000256" key="1">
    <source>
        <dbReference type="SAM" id="SignalP"/>
    </source>
</evidence>
<accession>A0A2X4UVZ5</accession>
<gene>
    <name evidence="2" type="ORF">NCTC12961_04215</name>
</gene>
<dbReference type="EMBL" id="LS483469">
    <property type="protein sequence ID" value="SQI44026.1"/>
    <property type="molecule type" value="Genomic_DNA"/>
</dbReference>
<keyword evidence="1" id="KW-0732">Signal</keyword>
<evidence type="ECO:0000313" key="3">
    <source>
        <dbReference type="Proteomes" id="UP000248897"/>
    </source>
</evidence>
<evidence type="ECO:0008006" key="4">
    <source>
        <dbReference type="Google" id="ProtNLM"/>
    </source>
</evidence>
<evidence type="ECO:0000313" key="2">
    <source>
        <dbReference type="EMBL" id="SQI44026.1"/>
    </source>
</evidence>
<name>A0A2X4UVZ5_SERPL</name>
<feature type="chain" id="PRO_5016181365" description="DUF1496 domain-containing protein" evidence="1">
    <location>
        <begin position="21"/>
        <end position="98"/>
    </location>
</feature>
<dbReference type="AlphaFoldDB" id="A0A2X4UVZ5"/>
<protein>
    <recommendedName>
        <fullName evidence="4">DUF1496 domain-containing protein</fullName>
    </recommendedName>
</protein>
<organism evidence="2 3">
    <name type="scientific">Serratia plymuthica</name>
    <dbReference type="NCBI Taxonomy" id="82996"/>
    <lineage>
        <taxon>Bacteria</taxon>
        <taxon>Pseudomonadati</taxon>
        <taxon>Pseudomonadota</taxon>
        <taxon>Gammaproteobacteria</taxon>
        <taxon>Enterobacterales</taxon>
        <taxon>Yersiniaceae</taxon>
        <taxon>Serratia</taxon>
    </lineage>
</organism>